<gene>
    <name evidence="1" type="ORF">HKQ54_01685</name>
</gene>
<proteinExistence type="predicted"/>
<protein>
    <submittedName>
        <fullName evidence="1">Uncharacterized protein</fullName>
    </submittedName>
</protein>
<dbReference type="RefSeq" id="WP_133300706.1">
    <property type="nucleotide sequence ID" value="NZ_JABDSH010000039.1"/>
</dbReference>
<accession>A0ABD6L0P5</accession>
<reference evidence="1 2" key="1">
    <citation type="submission" date="2020-04" db="EMBL/GenBank/DDBJ databases">
        <title>A novel gut-associated lysogenic phage, Bacteroides phage BV01, alters the host transcriptome and bile acid metabolism in Bacteroides vulgatus.</title>
        <authorList>
            <person name="Campbell D.E."/>
            <person name="Ly L."/>
            <person name="Ridlon J.M."/>
            <person name="Hsiao A."/>
            <person name="Degnan P.H."/>
        </authorList>
    </citation>
    <scope>NUCLEOTIDE SEQUENCE [LARGE SCALE GENOMIC DNA]</scope>
    <source>
        <strain evidence="1 2">VPI-4506</strain>
    </source>
</reference>
<evidence type="ECO:0000313" key="2">
    <source>
        <dbReference type="Proteomes" id="UP000555193"/>
    </source>
</evidence>
<dbReference type="AlphaFoldDB" id="A0ABD6L0P5"/>
<dbReference type="SUPFAM" id="SSF53448">
    <property type="entry name" value="Nucleotide-diphospho-sugar transferases"/>
    <property type="match status" value="1"/>
</dbReference>
<comment type="caution">
    <text evidence="1">The sequence shown here is derived from an EMBL/GenBank/DDBJ whole genome shotgun (WGS) entry which is preliminary data.</text>
</comment>
<dbReference type="InterPro" id="IPR029044">
    <property type="entry name" value="Nucleotide-diphossugar_trans"/>
</dbReference>
<name>A0ABD6L0P5_PHOVU</name>
<organism evidence="1 2">
    <name type="scientific">Phocaeicola vulgatus</name>
    <name type="common">Bacteroides vulgatus</name>
    <dbReference type="NCBI Taxonomy" id="821"/>
    <lineage>
        <taxon>Bacteria</taxon>
        <taxon>Pseudomonadati</taxon>
        <taxon>Bacteroidota</taxon>
        <taxon>Bacteroidia</taxon>
        <taxon>Bacteroidales</taxon>
        <taxon>Bacteroidaceae</taxon>
        <taxon>Phocaeicola</taxon>
    </lineage>
</organism>
<dbReference type="Proteomes" id="UP000555193">
    <property type="component" value="Unassembled WGS sequence"/>
</dbReference>
<dbReference type="EMBL" id="JABDSH010000039">
    <property type="protein sequence ID" value="NMW34890.1"/>
    <property type="molecule type" value="Genomic_DNA"/>
</dbReference>
<evidence type="ECO:0000313" key="1">
    <source>
        <dbReference type="EMBL" id="NMW34890.1"/>
    </source>
</evidence>
<sequence length="230" mass="26586">MRWSIASTTWHLTTPHAVIFGFNHQVDGKKTKSRSTLEGIYRGKDIVNEILPRIIGVSFEEINQWIRCNKAFKTEKESPALWHIMCDAEVIRKNDLRFDENLSVGEDLSFFCTYLLYEQSVGYLDEYLYTYILRDGGANLQNQSNARKRIENKTKLISARLKLDELALQLYGADIHKYWEGTLVLSCIQAGLCMAKDKNGNMRNNYLLYKKIVNIDVVKDACMDFKPLKA</sequence>